<keyword evidence="3" id="KW-1185">Reference proteome</keyword>
<accession>A0A6P1VSS0</accession>
<evidence type="ECO:0000313" key="3">
    <source>
        <dbReference type="Proteomes" id="UP000464577"/>
    </source>
</evidence>
<name>A0A6P1VSS0_9BACT</name>
<feature type="region of interest" description="Disordered" evidence="1">
    <location>
        <begin position="1"/>
        <end position="32"/>
    </location>
</feature>
<dbReference type="EMBL" id="CP045997">
    <property type="protein sequence ID" value="QHV96281.1"/>
    <property type="molecule type" value="Genomic_DNA"/>
</dbReference>
<dbReference type="Pfam" id="PF05119">
    <property type="entry name" value="Terminase_4"/>
    <property type="match status" value="1"/>
</dbReference>
<dbReference type="InterPro" id="IPR006448">
    <property type="entry name" value="Phage_term_ssu_P27"/>
</dbReference>
<sequence>MAAGRPAKSDEQKQLAGTFRQDRTQAVQSGRQPVSLLAEIPDPPAQFDNNLRAQYQWRFVCEELFNLGMLRPIMLDWIELYCLYLSDAFRFREMAEAEEWVTQFQDEEGNVKGEALSKYVQLADSAFAKAQQTMKMLCLDPATVLKLSPKVPDKPKSKMAQLMSRK</sequence>
<reference evidence="2 3" key="1">
    <citation type="submission" date="2019-11" db="EMBL/GenBank/DDBJ databases">
        <title>Spirosoma endbachense sp. nov., isolated from a natural salt meadow.</title>
        <authorList>
            <person name="Rojas J."/>
            <person name="Ambika Manirajan B."/>
            <person name="Ratering S."/>
            <person name="Suarez C."/>
            <person name="Geissler-Plaum R."/>
            <person name="Schnell S."/>
        </authorList>
    </citation>
    <scope>NUCLEOTIDE SEQUENCE [LARGE SCALE GENOMIC DNA]</scope>
    <source>
        <strain evidence="2 3">I-24</strain>
    </source>
</reference>
<dbReference type="KEGG" id="senf:GJR95_15210"/>
<evidence type="ECO:0000256" key="1">
    <source>
        <dbReference type="SAM" id="MobiDB-lite"/>
    </source>
</evidence>
<protein>
    <recommendedName>
        <fullName evidence="4">Phage terminase small subunit P27 family</fullName>
    </recommendedName>
</protein>
<evidence type="ECO:0000313" key="2">
    <source>
        <dbReference type="EMBL" id="QHV96281.1"/>
    </source>
</evidence>
<dbReference type="Proteomes" id="UP000464577">
    <property type="component" value="Chromosome"/>
</dbReference>
<evidence type="ECO:0008006" key="4">
    <source>
        <dbReference type="Google" id="ProtNLM"/>
    </source>
</evidence>
<gene>
    <name evidence="2" type="ORF">GJR95_15210</name>
</gene>
<organism evidence="2 3">
    <name type="scientific">Spirosoma endbachense</name>
    <dbReference type="NCBI Taxonomy" id="2666025"/>
    <lineage>
        <taxon>Bacteria</taxon>
        <taxon>Pseudomonadati</taxon>
        <taxon>Bacteroidota</taxon>
        <taxon>Cytophagia</taxon>
        <taxon>Cytophagales</taxon>
        <taxon>Cytophagaceae</taxon>
        <taxon>Spirosoma</taxon>
    </lineage>
</organism>
<proteinExistence type="predicted"/>
<dbReference type="AlphaFoldDB" id="A0A6P1VSS0"/>
<dbReference type="RefSeq" id="WP_162386690.1">
    <property type="nucleotide sequence ID" value="NZ_CP045997.1"/>
</dbReference>